<evidence type="ECO:0000256" key="1">
    <source>
        <dbReference type="SAM" id="MobiDB-lite"/>
    </source>
</evidence>
<dbReference type="EMBL" id="BAABDE010000015">
    <property type="protein sequence ID" value="GAA3795981.1"/>
    <property type="molecule type" value="Genomic_DNA"/>
</dbReference>
<dbReference type="Proteomes" id="UP001501009">
    <property type="component" value="Unassembled WGS sequence"/>
</dbReference>
<protein>
    <recommendedName>
        <fullName evidence="4">Transposase</fullName>
    </recommendedName>
</protein>
<reference evidence="3" key="1">
    <citation type="journal article" date="2019" name="Int. J. Syst. Evol. Microbiol.">
        <title>The Global Catalogue of Microorganisms (GCM) 10K type strain sequencing project: providing services to taxonomists for standard genome sequencing and annotation.</title>
        <authorList>
            <consortium name="The Broad Institute Genomics Platform"/>
            <consortium name="The Broad Institute Genome Sequencing Center for Infectious Disease"/>
            <person name="Wu L."/>
            <person name="Ma J."/>
        </authorList>
    </citation>
    <scope>NUCLEOTIDE SEQUENCE [LARGE SCALE GENOMIC DNA]</scope>
    <source>
        <strain evidence="3">JCM 17138</strain>
    </source>
</reference>
<sequence>MTAEWQNGMAEARAATGFTGNVIQRTVDSIGVALRLDRRAAFYGELGSLPDSGGFEAFLTALVRALLVLPSQGVPPRSPCPVGHRDSARHPTGPLRPW</sequence>
<dbReference type="RefSeq" id="WP_275780506.1">
    <property type="nucleotide sequence ID" value="NZ_BAABDE010000015.1"/>
</dbReference>
<proteinExistence type="predicted"/>
<gene>
    <name evidence="2" type="ORF">GCM10022403_032330</name>
</gene>
<evidence type="ECO:0008006" key="4">
    <source>
        <dbReference type="Google" id="ProtNLM"/>
    </source>
</evidence>
<feature type="region of interest" description="Disordered" evidence="1">
    <location>
        <begin position="76"/>
        <end position="98"/>
    </location>
</feature>
<keyword evidence="3" id="KW-1185">Reference proteome</keyword>
<evidence type="ECO:0000313" key="3">
    <source>
        <dbReference type="Proteomes" id="UP001501009"/>
    </source>
</evidence>
<name>A0ABP7HMM1_9ACTN</name>
<evidence type="ECO:0000313" key="2">
    <source>
        <dbReference type="EMBL" id="GAA3795981.1"/>
    </source>
</evidence>
<accession>A0ABP7HMM1</accession>
<organism evidence="2 3">
    <name type="scientific">Streptomyces coacervatus</name>
    <dbReference type="NCBI Taxonomy" id="647381"/>
    <lineage>
        <taxon>Bacteria</taxon>
        <taxon>Bacillati</taxon>
        <taxon>Actinomycetota</taxon>
        <taxon>Actinomycetes</taxon>
        <taxon>Kitasatosporales</taxon>
        <taxon>Streptomycetaceae</taxon>
        <taxon>Streptomyces</taxon>
    </lineage>
</organism>
<comment type="caution">
    <text evidence="2">The sequence shown here is derived from an EMBL/GenBank/DDBJ whole genome shotgun (WGS) entry which is preliminary data.</text>
</comment>